<evidence type="ECO:0000313" key="3">
    <source>
        <dbReference type="EMBL" id="KAK5916011.1"/>
    </source>
</evidence>
<sequence length="417" mass="47893">MSQESSRDETTLQGSETLEGQNSLSHKVLSLSMETGAINQQNAGLSVQIIELSTQLVNSQDLKKLLKDLQKEKKAAKDFNRNLERQVEEFRIKLQTQTALQEKCRAVEEEKQKLLQENWLLQSEIVEINGRFTDHERLLSEFETIKRENTTKSQENDALERQIQTTLRDIRKKGGRKQEDKRKRLQGECISVTERNTSLKTRVQELTQTLADEESKMAECARMTAEKPAKLRQTDILQRRVRELTERHQRLPASRCDQVKAEADCISSEHEALREQHRFLDARIRARNALDSECEELDMEKDKISEENYFLRKNIEVLLNHSRSRNYYGVLAKNEAITAERDAALQLREKLRRKVQELKNAKEGDGAMVEEKEGASLELVSQLFQGLQALSDLWSPPGTQRGFSSTQGSSHANESSG</sequence>
<evidence type="ECO:0000256" key="1">
    <source>
        <dbReference type="SAM" id="Coils"/>
    </source>
</evidence>
<feature type="compositionally biased region" description="Polar residues" evidence="2">
    <location>
        <begin position="11"/>
        <end position="20"/>
    </location>
</feature>
<evidence type="ECO:0000256" key="2">
    <source>
        <dbReference type="SAM" id="MobiDB-lite"/>
    </source>
</evidence>
<dbReference type="Proteomes" id="UP001335648">
    <property type="component" value="Unassembled WGS sequence"/>
</dbReference>
<feature type="compositionally biased region" description="Basic and acidic residues" evidence="2">
    <location>
        <begin position="1"/>
        <end position="10"/>
    </location>
</feature>
<feature type="region of interest" description="Disordered" evidence="2">
    <location>
        <begin position="1"/>
        <end position="20"/>
    </location>
</feature>
<feature type="compositionally biased region" description="Polar residues" evidence="2">
    <location>
        <begin position="397"/>
        <end position="417"/>
    </location>
</feature>
<feature type="coiled-coil region" evidence="1">
    <location>
        <begin position="256"/>
        <end position="307"/>
    </location>
</feature>
<feature type="coiled-coil region" evidence="1">
    <location>
        <begin position="196"/>
        <end position="223"/>
    </location>
</feature>
<feature type="coiled-coil region" evidence="1">
    <location>
        <begin position="52"/>
        <end position="162"/>
    </location>
</feature>
<keyword evidence="1" id="KW-0175">Coiled coil</keyword>
<dbReference type="EMBL" id="JAULUE010002046">
    <property type="protein sequence ID" value="KAK5916011.1"/>
    <property type="molecule type" value="Genomic_DNA"/>
</dbReference>
<name>A0AAN8HHK5_9TELE</name>
<accession>A0AAN8HHK5</accession>
<protein>
    <submittedName>
        <fullName evidence="3">Uncharacterized protein</fullName>
    </submittedName>
</protein>
<evidence type="ECO:0000313" key="4">
    <source>
        <dbReference type="Proteomes" id="UP001335648"/>
    </source>
</evidence>
<gene>
    <name evidence="3" type="ORF">CesoFtcFv8_001552</name>
</gene>
<keyword evidence="4" id="KW-1185">Reference proteome</keyword>
<organism evidence="3 4">
    <name type="scientific">Champsocephalus esox</name>
    <name type="common">pike icefish</name>
    <dbReference type="NCBI Taxonomy" id="159716"/>
    <lineage>
        <taxon>Eukaryota</taxon>
        <taxon>Metazoa</taxon>
        <taxon>Chordata</taxon>
        <taxon>Craniata</taxon>
        <taxon>Vertebrata</taxon>
        <taxon>Euteleostomi</taxon>
        <taxon>Actinopterygii</taxon>
        <taxon>Neopterygii</taxon>
        <taxon>Teleostei</taxon>
        <taxon>Neoteleostei</taxon>
        <taxon>Acanthomorphata</taxon>
        <taxon>Eupercaria</taxon>
        <taxon>Perciformes</taxon>
        <taxon>Notothenioidei</taxon>
        <taxon>Channichthyidae</taxon>
        <taxon>Champsocephalus</taxon>
    </lineage>
</organism>
<reference evidence="3 4" key="1">
    <citation type="journal article" date="2023" name="Mol. Biol. Evol.">
        <title>Genomics of Secondarily Temperate Adaptation in the Only Non-Antarctic Icefish.</title>
        <authorList>
            <person name="Rivera-Colon A.G."/>
            <person name="Rayamajhi N."/>
            <person name="Minhas B.F."/>
            <person name="Madrigal G."/>
            <person name="Bilyk K.T."/>
            <person name="Yoon V."/>
            <person name="Hune M."/>
            <person name="Gregory S."/>
            <person name="Cheng C.H.C."/>
            <person name="Catchen J.M."/>
        </authorList>
    </citation>
    <scope>NUCLEOTIDE SEQUENCE [LARGE SCALE GENOMIC DNA]</scope>
    <source>
        <strain evidence="3">JC2023a</strain>
    </source>
</reference>
<dbReference type="AlphaFoldDB" id="A0AAN8HHK5"/>
<comment type="caution">
    <text evidence="3">The sequence shown here is derived from an EMBL/GenBank/DDBJ whole genome shotgun (WGS) entry which is preliminary data.</text>
</comment>
<feature type="region of interest" description="Disordered" evidence="2">
    <location>
        <begin position="395"/>
        <end position="417"/>
    </location>
</feature>
<proteinExistence type="predicted"/>
<feature type="coiled-coil region" evidence="1">
    <location>
        <begin position="334"/>
        <end position="364"/>
    </location>
</feature>